<protein>
    <submittedName>
        <fullName evidence="1">Uncharacterized protein</fullName>
    </submittedName>
</protein>
<dbReference type="AlphaFoldDB" id="A0AAP0IYC9"/>
<proteinExistence type="predicted"/>
<evidence type="ECO:0000313" key="1">
    <source>
        <dbReference type="EMBL" id="KAK9123988.1"/>
    </source>
</evidence>
<accession>A0AAP0IYC9</accession>
<keyword evidence="2" id="KW-1185">Reference proteome</keyword>
<reference evidence="1 2" key="1">
    <citation type="submission" date="2024-01" db="EMBL/GenBank/DDBJ databases">
        <title>Genome assemblies of Stephania.</title>
        <authorList>
            <person name="Yang L."/>
        </authorList>
    </citation>
    <scope>NUCLEOTIDE SEQUENCE [LARGE SCALE GENOMIC DNA]</scope>
    <source>
        <strain evidence="1">QJT</strain>
        <tissue evidence="1">Leaf</tissue>
    </source>
</reference>
<organism evidence="1 2">
    <name type="scientific">Stephania japonica</name>
    <dbReference type="NCBI Taxonomy" id="461633"/>
    <lineage>
        <taxon>Eukaryota</taxon>
        <taxon>Viridiplantae</taxon>
        <taxon>Streptophyta</taxon>
        <taxon>Embryophyta</taxon>
        <taxon>Tracheophyta</taxon>
        <taxon>Spermatophyta</taxon>
        <taxon>Magnoliopsida</taxon>
        <taxon>Ranunculales</taxon>
        <taxon>Menispermaceae</taxon>
        <taxon>Menispermoideae</taxon>
        <taxon>Cissampelideae</taxon>
        <taxon>Stephania</taxon>
    </lineage>
</organism>
<dbReference type="EMBL" id="JBBNAE010000005">
    <property type="protein sequence ID" value="KAK9123988.1"/>
    <property type="molecule type" value="Genomic_DNA"/>
</dbReference>
<name>A0AAP0IYC9_9MAGN</name>
<evidence type="ECO:0000313" key="2">
    <source>
        <dbReference type="Proteomes" id="UP001417504"/>
    </source>
</evidence>
<sequence>MEKGFERVLDIVRCFARERTKLKSGRSGNKDSLDVLLEFTCNGMAEETLKSAVPTSSGEGDAEIAYTSAFSAAVNNCGERHRIHGLLHTKGHTSFCECLGNWKGFKHLGGRRIRVQTGEVPRQQQRQKHRL</sequence>
<gene>
    <name evidence="1" type="ORF">Sjap_013590</name>
</gene>
<comment type="caution">
    <text evidence="1">The sequence shown here is derived from an EMBL/GenBank/DDBJ whole genome shotgun (WGS) entry which is preliminary data.</text>
</comment>
<dbReference type="Proteomes" id="UP001417504">
    <property type="component" value="Unassembled WGS sequence"/>
</dbReference>